<evidence type="ECO:0000259" key="2">
    <source>
        <dbReference type="Pfam" id="PF00326"/>
    </source>
</evidence>
<dbReference type="InterPro" id="IPR001375">
    <property type="entry name" value="Peptidase_S9_cat"/>
</dbReference>
<sequence>MLSAAPAKKKAKAGEGDRDSFSSAMPNSYSHGNEAHGSEEQKERGEEEVEELQVQDIAQNPLPGCGVPGALAFTHDDALISYLYSSDGTLHRKLYVFDPSTGTHEMVVSPPGGGVEEWNLSAADQMRRERMRERGLGVTRYEWAKTPHLHRLMVPLPGGIYVQDLPGKELFLRLESTSSSPILDPQLSPDGSMIAYARDDEIYVLPVTCGESKQITFGARGTGKTHGLAEYIAQEEMERRNGFWWSPDSKHIAFTQVDASEIPIYKIMHQGKATVGREAEEDHAYPFAGHANVKVHLGIVPATGGDISWMDLSCGLSRDDAEEEYLARVAWMKDTVLTAQVLNRVHSKLKLLKFDVKTGARETVLIEESDIWVNLHDCFTPLHKGLEHLAGGFIWASERSGFRHLYLYDGHGHCLGAITEGEWMVEQVAAVDENAGVVYFTGTLDSPLEAHLYSTNLFPDFSHPLQKPKKLTQGEGKHSVVLDHQMQRFIDIHDSLKSLPRVALHSLQDGRLLMPIYEQPSPTPRVQRLLLSAPEIVQISASDGTPLYGAIYRPSIERFGPPPYRTLVNVYGGPHVQTVSKSWTNTVDMRAQYLCSRGFLVWRLDNRGSARRGLRFEGALKYNVGHIDVEDQETGVKWLVQQKLAELGRIGVYGWSYGGYMAAMTLARCPDIFQCAVAGAPVTSWDGYDTFYTEKYMGLPASNPAGFEYSSVMHHVPRIRGKLLLVHGMIDENVHFRHTARLVNAFIAAGKEYELLLFPDERHMPRRLRDRIYMEEQICNFIDRNL</sequence>
<dbReference type="GO" id="GO:0006508">
    <property type="term" value="P:proteolysis"/>
    <property type="evidence" value="ECO:0007669"/>
    <property type="project" value="InterPro"/>
</dbReference>
<dbReference type="Pfam" id="PF00326">
    <property type="entry name" value="Peptidase_S9"/>
    <property type="match status" value="1"/>
</dbReference>
<dbReference type="Pfam" id="PF00930">
    <property type="entry name" value="DPPIV_N"/>
    <property type="match status" value="1"/>
</dbReference>
<dbReference type="Gene3D" id="3.40.50.1820">
    <property type="entry name" value="alpha/beta hydrolase"/>
    <property type="match status" value="1"/>
</dbReference>
<dbReference type="SUPFAM" id="SSF53474">
    <property type="entry name" value="alpha/beta-Hydrolases"/>
    <property type="match status" value="1"/>
</dbReference>
<dbReference type="PANTHER" id="PTHR11731:SF193">
    <property type="entry name" value="DIPEPTIDYL PEPTIDASE 9"/>
    <property type="match status" value="1"/>
</dbReference>
<dbReference type="InterPro" id="IPR050278">
    <property type="entry name" value="Serine_Prot_S9B/DPPIV"/>
</dbReference>
<dbReference type="AlphaFoldDB" id="A0A0C9S880"/>
<evidence type="ECO:0000313" key="4">
    <source>
        <dbReference type="EMBL" id="JAG87553.1"/>
    </source>
</evidence>
<feature type="domain" description="Peptidase S9 prolyl oligopeptidase catalytic" evidence="2">
    <location>
        <begin position="587"/>
        <end position="786"/>
    </location>
</feature>
<reference evidence="4" key="1">
    <citation type="submission" date="2015-02" db="EMBL/GenBank/DDBJ databases">
        <title>A transcriptome of Wollemia nobilis - a relic of Gondwana.</title>
        <authorList>
            <person name="Chia J.Y."/>
            <person name="Leong Y.S."/>
            <person name="Abdul Karim S."/>
            <person name="Wan Azmi N."/>
            <person name="Hercus R."/>
            <person name="Croft L."/>
        </authorList>
    </citation>
    <scope>NUCLEOTIDE SEQUENCE</scope>
    <source>
        <strain evidence="4">MaeBrown</strain>
        <tissue evidence="4">Leaf</tissue>
    </source>
</reference>
<feature type="compositionally biased region" description="Polar residues" evidence="1">
    <location>
        <begin position="21"/>
        <end position="31"/>
    </location>
</feature>
<name>A0A0C9S880_9CONI</name>
<dbReference type="SUPFAM" id="SSF82171">
    <property type="entry name" value="DPP6 N-terminal domain-like"/>
    <property type="match status" value="1"/>
</dbReference>
<evidence type="ECO:0000259" key="3">
    <source>
        <dbReference type="Pfam" id="PF00930"/>
    </source>
</evidence>
<feature type="domain" description="Dipeptidylpeptidase IV N-terminal" evidence="3">
    <location>
        <begin position="158"/>
        <end position="497"/>
    </location>
</feature>
<dbReference type="GO" id="GO:0008239">
    <property type="term" value="F:dipeptidyl-peptidase activity"/>
    <property type="evidence" value="ECO:0007669"/>
    <property type="project" value="TreeGrafter"/>
</dbReference>
<dbReference type="InterPro" id="IPR002469">
    <property type="entry name" value="Peptidase_S9B_N"/>
</dbReference>
<organism evidence="4">
    <name type="scientific">Wollemia nobilis</name>
    <dbReference type="NCBI Taxonomy" id="56998"/>
    <lineage>
        <taxon>Eukaryota</taxon>
        <taxon>Viridiplantae</taxon>
        <taxon>Streptophyta</taxon>
        <taxon>Embryophyta</taxon>
        <taxon>Tracheophyta</taxon>
        <taxon>Spermatophyta</taxon>
        <taxon>Pinopsida</taxon>
        <taxon>Pinidae</taxon>
        <taxon>Conifers II</taxon>
        <taxon>Araucariales</taxon>
        <taxon>Araucariaceae</taxon>
        <taxon>Wollemia</taxon>
    </lineage>
</organism>
<proteinExistence type="predicted"/>
<accession>A0A0C9S880</accession>
<feature type="region of interest" description="Disordered" evidence="1">
    <location>
        <begin position="1"/>
        <end position="53"/>
    </location>
</feature>
<feature type="compositionally biased region" description="Basic and acidic residues" evidence="1">
    <location>
        <begin position="33"/>
        <end position="45"/>
    </location>
</feature>
<evidence type="ECO:0000256" key="1">
    <source>
        <dbReference type="SAM" id="MobiDB-lite"/>
    </source>
</evidence>
<protein>
    <submittedName>
        <fullName evidence="4">TSA: Wollemia nobilis Ref_Wollemi_Transcript_12164_2833 transcribed RNA sequence</fullName>
    </submittedName>
</protein>
<dbReference type="InterPro" id="IPR029058">
    <property type="entry name" value="AB_hydrolase_fold"/>
</dbReference>
<dbReference type="GO" id="GO:0008236">
    <property type="term" value="F:serine-type peptidase activity"/>
    <property type="evidence" value="ECO:0007669"/>
    <property type="project" value="InterPro"/>
</dbReference>
<dbReference type="EMBL" id="GCHU01012091">
    <property type="protein sequence ID" value="JAG87553.1"/>
    <property type="molecule type" value="Transcribed_RNA"/>
</dbReference>
<dbReference type="Gene3D" id="2.140.10.30">
    <property type="entry name" value="Dipeptidylpeptidase IV, N-terminal domain"/>
    <property type="match status" value="1"/>
</dbReference>
<dbReference type="PANTHER" id="PTHR11731">
    <property type="entry name" value="PROTEASE FAMILY S9B,C DIPEPTIDYL-PEPTIDASE IV-RELATED"/>
    <property type="match status" value="1"/>
</dbReference>